<gene>
    <name evidence="7" type="ORF">Gferi_09150</name>
</gene>
<protein>
    <submittedName>
        <fullName evidence="7">Transporter</fullName>
    </submittedName>
</protein>
<sequence>MSQNRDQWGSKIGFILAAVGSAVGLGNIWRYPYLLYSSGGGAFLVPYFFALFTAGIPLMILEYSFGHKFKGSTPLALARANKKWEWLGWWPSFNSIVILTYYSMILGWAVNYLFLAFTQAWGSDPNGFFFGEFLSLSSGPFELGGIKWPIFFGISLIWFINWFICYRGVSGGIEKVNKVLLPTLIGMMVLIVIRGITLPGAVVGLNKLFTPDWAKVMDPKVWIAAYGQIFFSLSLAMGVMITYSSYLPEKTDIVNSAFMTAFANSGFEFLAAIGVFGILGFMATSQGVPVEEVVTASIGLAFVAFPKVFGLMGPLGVVFGVIFFTCLVFAGITSSVSMVEAFASAVIDKTGASRKKVVNYTIGIGYLVGILFATGAGLYFLDIIDHFINSYGIVSVGLAEAVLIGWVYGAHKIREHANPISIYPVGKWWDVMVKFVTPAVLVYMLISNFVLEMKAPYEGYPTSALLLFGWGVVAVIIAISFYVSSKPWKEGALSYNAEEVK</sequence>
<dbReference type="Pfam" id="PF00209">
    <property type="entry name" value="SNF"/>
    <property type="match status" value="2"/>
</dbReference>
<evidence type="ECO:0000256" key="6">
    <source>
        <dbReference type="SAM" id="Phobius"/>
    </source>
</evidence>
<name>A0A1D8GFU1_9FIRM</name>
<proteinExistence type="predicted"/>
<dbReference type="OrthoDB" id="9762833at2"/>
<comment type="subcellular location">
    <subcellularLocation>
        <location evidence="1">Membrane</location>
        <topology evidence="1">Multi-pass membrane protein</topology>
    </subcellularLocation>
</comment>
<dbReference type="NCBIfam" id="NF037979">
    <property type="entry name" value="Na_transp"/>
    <property type="match status" value="1"/>
</dbReference>
<keyword evidence="8" id="KW-1185">Reference proteome</keyword>
<dbReference type="PANTHER" id="PTHR42948">
    <property type="entry name" value="TRANSPORTER"/>
    <property type="match status" value="1"/>
</dbReference>
<keyword evidence="4 6" id="KW-1133">Transmembrane helix</keyword>
<dbReference type="SUPFAM" id="SSF161070">
    <property type="entry name" value="SNF-like"/>
    <property type="match status" value="1"/>
</dbReference>
<feature type="transmembrane region" description="Helical" evidence="6">
    <location>
        <begin position="43"/>
        <end position="65"/>
    </location>
</feature>
<evidence type="ECO:0000313" key="7">
    <source>
        <dbReference type="EMBL" id="AOT69735.1"/>
    </source>
</evidence>
<feature type="transmembrane region" description="Helical" evidence="6">
    <location>
        <begin position="179"/>
        <end position="203"/>
    </location>
</feature>
<feature type="transmembrane region" description="Helical" evidence="6">
    <location>
        <begin position="223"/>
        <end position="246"/>
    </location>
</feature>
<feature type="transmembrane region" description="Helical" evidence="6">
    <location>
        <begin position="12"/>
        <end position="31"/>
    </location>
</feature>
<evidence type="ECO:0000256" key="4">
    <source>
        <dbReference type="ARBA" id="ARBA00022989"/>
    </source>
</evidence>
<dbReference type="InterPro" id="IPR000175">
    <property type="entry name" value="Na/ntran_symport"/>
</dbReference>
<dbReference type="PANTHER" id="PTHR42948:SF1">
    <property type="entry name" value="TRANSPORTER"/>
    <property type="match status" value="1"/>
</dbReference>
<feature type="transmembrane region" description="Helical" evidence="6">
    <location>
        <begin position="387"/>
        <end position="410"/>
    </location>
</feature>
<keyword evidence="5 6" id="KW-0472">Membrane</keyword>
<feature type="transmembrane region" description="Helical" evidence="6">
    <location>
        <begin position="86"/>
        <end position="110"/>
    </location>
</feature>
<dbReference type="AlphaFoldDB" id="A0A1D8GFU1"/>
<dbReference type="CDD" id="cd10334">
    <property type="entry name" value="SLC6sbd_u1"/>
    <property type="match status" value="1"/>
</dbReference>
<evidence type="ECO:0000256" key="1">
    <source>
        <dbReference type="ARBA" id="ARBA00004141"/>
    </source>
</evidence>
<dbReference type="RefSeq" id="WP_069975758.1">
    <property type="nucleotide sequence ID" value="NZ_CP017269.1"/>
</dbReference>
<dbReference type="EMBL" id="CP017269">
    <property type="protein sequence ID" value="AOT69735.1"/>
    <property type="molecule type" value="Genomic_DNA"/>
</dbReference>
<feature type="transmembrane region" description="Helical" evidence="6">
    <location>
        <begin position="267"/>
        <end position="288"/>
    </location>
</feature>
<evidence type="ECO:0000256" key="5">
    <source>
        <dbReference type="ARBA" id="ARBA00023136"/>
    </source>
</evidence>
<feature type="transmembrane region" description="Helical" evidence="6">
    <location>
        <begin position="146"/>
        <end position="167"/>
    </location>
</feature>
<dbReference type="PRINTS" id="PR00176">
    <property type="entry name" value="NANEUSMPORT"/>
</dbReference>
<dbReference type="PROSITE" id="PS50267">
    <property type="entry name" value="NA_NEUROTRAN_SYMP_3"/>
    <property type="match status" value="1"/>
</dbReference>
<feature type="transmembrane region" description="Helical" evidence="6">
    <location>
        <begin position="308"/>
        <end position="336"/>
    </location>
</feature>
<dbReference type="KEGG" id="gfe:Gferi_09150"/>
<evidence type="ECO:0000313" key="8">
    <source>
        <dbReference type="Proteomes" id="UP000095743"/>
    </source>
</evidence>
<organism evidence="7 8">
    <name type="scientific">Geosporobacter ferrireducens</name>
    <dbReference type="NCBI Taxonomy" id="1424294"/>
    <lineage>
        <taxon>Bacteria</taxon>
        <taxon>Bacillati</taxon>
        <taxon>Bacillota</taxon>
        <taxon>Clostridia</taxon>
        <taxon>Peptostreptococcales</taxon>
        <taxon>Thermotaleaceae</taxon>
        <taxon>Geosporobacter</taxon>
    </lineage>
</organism>
<keyword evidence="3 6" id="KW-0812">Transmembrane</keyword>
<feature type="transmembrane region" description="Helical" evidence="6">
    <location>
        <begin position="431"/>
        <end position="451"/>
    </location>
</feature>
<dbReference type="InterPro" id="IPR037272">
    <property type="entry name" value="SNS_sf"/>
</dbReference>
<accession>A0A1D8GFU1</accession>
<dbReference type="GO" id="GO:0016020">
    <property type="term" value="C:membrane"/>
    <property type="evidence" value="ECO:0007669"/>
    <property type="project" value="UniProtKB-SubCell"/>
</dbReference>
<evidence type="ECO:0000256" key="2">
    <source>
        <dbReference type="ARBA" id="ARBA00022448"/>
    </source>
</evidence>
<feature type="transmembrane region" description="Helical" evidence="6">
    <location>
        <begin position="357"/>
        <end position="381"/>
    </location>
</feature>
<evidence type="ECO:0000256" key="3">
    <source>
        <dbReference type="ARBA" id="ARBA00022692"/>
    </source>
</evidence>
<keyword evidence="2" id="KW-0813">Transport</keyword>
<dbReference type="Proteomes" id="UP000095743">
    <property type="component" value="Chromosome"/>
</dbReference>
<feature type="transmembrane region" description="Helical" evidence="6">
    <location>
        <begin position="463"/>
        <end position="483"/>
    </location>
</feature>
<reference evidence="7 8" key="1">
    <citation type="submission" date="2016-09" db="EMBL/GenBank/DDBJ databases">
        <title>Genomic analysis reveals versatility of anaerobic energy metabolism of Geosporobacter ferrireducens IRF9 of phylum Firmicutes.</title>
        <authorList>
            <person name="Kim S.-J."/>
        </authorList>
    </citation>
    <scope>NUCLEOTIDE SEQUENCE [LARGE SCALE GENOMIC DNA]</scope>
    <source>
        <strain evidence="7 8">IRF9</strain>
    </source>
</reference>